<dbReference type="AlphaFoldDB" id="A0A830GM18"/>
<protein>
    <submittedName>
        <fullName evidence="2">Uncharacterized protein</fullName>
    </submittedName>
</protein>
<feature type="region of interest" description="Disordered" evidence="1">
    <location>
        <begin position="1"/>
        <end position="22"/>
    </location>
</feature>
<keyword evidence="3" id="KW-1185">Reference proteome</keyword>
<evidence type="ECO:0000313" key="2">
    <source>
        <dbReference type="EMBL" id="GGN97673.1"/>
    </source>
</evidence>
<sequence length="193" mass="21157">MITDKLKRAREAKAEIQNPHESDRIRAMAEILATIQTEQRSAVIDQRDTLGLDPDDGADRLDKAERVTAILDVVDGYGPGGPSLAEVWIEQCAPDDLNADDPEALANYAEMTHEEWTAQIERWAQTYRDSGADAMHSDRSLADAHVSGKWGVSLERFESVVVDWNPTDALTDLLGGPSEATEDAVRANTEALA</sequence>
<evidence type="ECO:0000256" key="1">
    <source>
        <dbReference type="SAM" id="MobiDB-lite"/>
    </source>
</evidence>
<dbReference type="EMBL" id="BMOU01000004">
    <property type="protein sequence ID" value="GGN97673.1"/>
    <property type="molecule type" value="Genomic_DNA"/>
</dbReference>
<dbReference type="RefSeq" id="WP_229783146.1">
    <property type="nucleotide sequence ID" value="NZ_BMOU01000004.1"/>
</dbReference>
<proteinExistence type="predicted"/>
<accession>A0A830GM18</accession>
<dbReference type="Proteomes" id="UP000605784">
    <property type="component" value="Unassembled WGS sequence"/>
</dbReference>
<comment type="caution">
    <text evidence="2">The sequence shown here is derived from an EMBL/GenBank/DDBJ whole genome shotgun (WGS) entry which is preliminary data.</text>
</comment>
<gene>
    <name evidence="2" type="ORF">GCM10009030_27170</name>
</gene>
<evidence type="ECO:0000313" key="3">
    <source>
        <dbReference type="Proteomes" id="UP000605784"/>
    </source>
</evidence>
<organism evidence="2 3">
    <name type="scientific">Haloarcula pellucida</name>
    <dbReference type="NCBI Taxonomy" id="1427151"/>
    <lineage>
        <taxon>Archaea</taxon>
        <taxon>Methanobacteriati</taxon>
        <taxon>Methanobacteriota</taxon>
        <taxon>Stenosarchaea group</taxon>
        <taxon>Halobacteria</taxon>
        <taxon>Halobacteriales</taxon>
        <taxon>Haloarculaceae</taxon>
        <taxon>Haloarcula</taxon>
    </lineage>
</organism>
<name>A0A830GM18_9EURY</name>
<reference evidence="2" key="1">
    <citation type="journal article" date="2014" name="Int. J. Syst. Evol. Microbiol.">
        <title>Complete genome sequence of Corynebacterium casei LMG S-19264T (=DSM 44701T), isolated from a smear-ripened cheese.</title>
        <authorList>
            <consortium name="US DOE Joint Genome Institute (JGI-PGF)"/>
            <person name="Walter F."/>
            <person name="Albersmeier A."/>
            <person name="Kalinowski J."/>
            <person name="Ruckert C."/>
        </authorList>
    </citation>
    <scope>NUCLEOTIDE SEQUENCE</scope>
    <source>
        <strain evidence="2">JCM 17820</strain>
    </source>
</reference>
<reference evidence="2" key="2">
    <citation type="submission" date="2020-09" db="EMBL/GenBank/DDBJ databases">
        <authorList>
            <person name="Sun Q."/>
            <person name="Ohkuma M."/>
        </authorList>
    </citation>
    <scope>NUCLEOTIDE SEQUENCE</scope>
    <source>
        <strain evidence="2">JCM 17820</strain>
    </source>
</reference>